<evidence type="ECO:0000313" key="4">
    <source>
        <dbReference type="Proteomes" id="UP000266067"/>
    </source>
</evidence>
<keyword evidence="3" id="KW-0378">Hydrolase</keyword>
<dbReference type="Proteomes" id="UP000266067">
    <property type="component" value="Unassembled WGS sequence"/>
</dbReference>
<dbReference type="OrthoDB" id="9793489at2"/>
<feature type="domain" description="Beta-lactamase-related" evidence="2">
    <location>
        <begin position="54"/>
        <end position="361"/>
    </location>
</feature>
<dbReference type="PANTHER" id="PTHR46825:SF9">
    <property type="entry name" value="BETA-LACTAMASE-RELATED DOMAIN-CONTAINING PROTEIN"/>
    <property type="match status" value="1"/>
</dbReference>
<protein>
    <submittedName>
        <fullName evidence="3">Class A beta-lactamase-related serine hydrolase</fullName>
    </submittedName>
</protein>
<keyword evidence="1" id="KW-1133">Transmembrane helix</keyword>
<dbReference type="InterPro" id="IPR012338">
    <property type="entry name" value="Beta-lactam/transpept-like"/>
</dbReference>
<dbReference type="GO" id="GO:0016787">
    <property type="term" value="F:hydrolase activity"/>
    <property type="evidence" value="ECO:0007669"/>
    <property type="project" value="UniProtKB-KW"/>
</dbReference>
<dbReference type="EMBL" id="QXFH01000077">
    <property type="protein sequence ID" value="RIV30412.1"/>
    <property type="molecule type" value="Genomic_DNA"/>
</dbReference>
<sequence>MKDVNSKHKVTGFLRIQNLIICLMLVCPIVNFGQPSNRFKNQIDALFMDWELENHPGGVVGVMQSDEVIYLNSFGNASLEYNVPTTEATLFNIGSISKQFTAMGIVLLQERGLLSIDDPVQKYFPEFQIFNKSVTIKHVLQHTSGLRDFHDLMALAGWRGDDYRTNADVLRLVRKQTDLNFEPGEQFMYSNTGYVVLAKIIEKVTREDFKIWMKNNVFEPLQMHNTYVEDNYQRIVPNRATSYYHSHDRVFEMAQGYWAYTGAGNMYSTVEDLLKWSNNFYNPKEGWGSSFGTLQTMGQLNNGTSIDYGYGIYVDEKFEKKRIQHAGVVGGYRTFLSIYPEEELSIVVLTNFSNAPFGEKADDIAGILFSKTRKKNNPFSNSNVGEKKKNQPSPLLGLTDYTGTFYSPEIDTHYTFYIADNSLKCSHVRHGEFIMEAIGKDMFKSTWPLGTIKMSRNQKGEIVGLYISTGRVKNLWFKKINSSSIN</sequence>
<evidence type="ECO:0000256" key="1">
    <source>
        <dbReference type="SAM" id="Phobius"/>
    </source>
</evidence>
<reference evidence="3 4" key="1">
    <citation type="submission" date="2018-08" db="EMBL/GenBank/DDBJ databases">
        <title>Proposal of Muricauda 72 sp.nov. and Muricauda NH166 sp.nov., isolated from seawater.</title>
        <authorList>
            <person name="Cheng H."/>
            <person name="Wu Y.-H."/>
            <person name="Guo L.-L."/>
            <person name="Xu X.-W."/>
        </authorList>
    </citation>
    <scope>NUCLEOTIDE SEQUENCE [LARGE SCALE GENOMIC DNA]</scope>
    <source>
        <strain evidence="3 4">KCTC 22173</strain>
    </source>
</reference>
<keyword evidence="4" id="KW-1185">Reference proteome</keyword>
<gene>
    <name evidence="3" type="ORF">D2V08_15035</name>
</gene>
<dbReference type="RefSeq" id="WP_119609030.1">
    <property type="nucleotide sequence ID" value="NZ_QXFH01000077.1"/>
</dbReference>
<dbReference type="InterPro" id="IPR050491">
    <property type="entry name" value="AmpC-like"/>
</dbReference>
<dbReference type="AlphaFoldDB" id="A0A3A1N900"/>
<dbReference type="Gene3D" id="3.40.710.10">
    <property type="entry name" value="DD-peptidase/beta-lactamase superfamily"/>
    <property type="match status" value="1"/>
</dbReference>
<feature type="transmembrane region" description="Helical" evidence="1">
    <location>
        <begin position="12"/>
        <end position="33"/>
    </location>
</feature>
<organism evidence="3 4">
    <name type="scientific">Flagellimonas lutimaris</name>
    <dbReference type="NCBI Taxonomy" id="475082"/>
    <lineage>
        <taxon>Bacteria</taxon>
        <taxon>Pseudomonadati</taxon>
        <taxon>Bacteroidota</taxon>
        <taxon>Flavobacteriia</taxon>
        <taxon>Flavobacteriales</taxon>
        <taxon>Flavobacteriaceae</taxon>
        <taxon>Flagellimonas</taxon>
    </lineage>
</organism>
<accession>A0A3A1N900</accession>
<dbReference type="SUPFAM" id="SSF56601">
    <property type="entry name" value="beta-lactamase/transpeptidase-like"/>
    <property type="match status" value="1"/>
</dbReference>
<comment type="caution">
    <text evidence="3">The sequence shown here is derived from an EMBL/GenBank/DDBJ whole genome shotgun (WGS) entry which is preliminary data.</text>
</comment>
<name>A0A3A1N900_9FLAO</name>
<dbReference type="InterPro" id="IPR001466">
    <property type="entry name" value="Beta-lactam-related"/>
</dbReference>
<evidence type="ECO:0000259" key="2">
    <source>
        <dbReference type="Pfam" id="PF00144"/>
    </source>
</evidence>
<keyword evidence="1" id="KW-0812">Transmembrane</keyword>
<evidence type="ECO:0000313" key="3">
    <source>
        <dbReference type="EMBL" id="RIV30412.1"/>
    </source>
</evidence>
<dbReference type="Pfam" id="PF00144">
    <property type="entry name" value="Beta-lactamase"/>
    <property type="match status" value="1"/>
</dbReference>
<dbReference type="PANTHER" id="PTHR46825">
    <property type="entry name" value="D-ALANYL-D-ALANINE-CARBOXYPEPTIDASE/ENDOPEPTIDASE AMPH"/>
    <property type="match status" value="1"/>
</dbReference>
<keyword evidence="1" id="KW-0472">Membrane</keyword>
<proteinExistence type="predicted"/>